<evidence type="ECO:0000313" key="11">
    <source>
        <dbReference type="EMBL" id="RIA37647.1"/>
    </source>
</evidence>
<evidence type="ECO:0000256" key="3">
    <source>
        <dbReference type="ARBA" id="ARBA00022475"/>
    </source>
</evidence>
<dbReference type="PANTHER" id="PTHR30221:SF1">
    <property type="entry name" value="SMALL-CONDUCTANCE MECHANOSENSITIVE CHANNEL"/>
    <property type="match status" value="1"/>
</dbReference>
<feature type="domain" description="Mechanosensitive ion channel MscS" evidence="8">
    <location>
        <begin position="200"/>
        <end position="265"/>
    </location>
</feature>
<keyword evidence="4 7" id="KW-0812">Transmembrane</keyword>
<dbReference type="PANTHER" id="PTHR30221">
    <property type="entry name" value="SMALL-CONDUCTANCE MECHANOSENSITIVE CHANNEL"/>
    <property type="match status" value="1"/>
</dbReference>
<dbReference type="InterPro" id="IPR049142">
    <property type="entry name" value="MS_channel_1st"/>
</dbReference>
<dbReference type="Pfam" id="PF21082">
    <property type="entry name" value="MS_channel_3rd"/>
    <property type="match status" value="1"/>
</dbReference>
<keyword evidence="7" id="KW-0813">Transport</keyword>
<feature type="transmembrane region" description="Helical" evidence="7">
    <location>
        <begin position="147"/>
        <end position="172"/>
    </location>
</feature>
<dbReference type="Proteomes" id="UP000266568">
    <property type="component" value="Unassembled WGS sequence"/>
</dbReference>
<evidence type="ECO:0000256" key="4">
    <source>
        <dbReference type="ARBA" id="ARBA00022692"/>
    </source>
</evidence>
<sequence>MIAQNATAISVPIPDIRTRTHEFMGYTVDWIQTNWFQILIAAGVAAAIVAALYALRGLGGKLCNPDRPTGSWISIIGKAVSRTTGFFIVMAAVRLVDGYARTPPMLDQLVVFLFTIAAVFQGAIWAREIILGFIEHRTSAEHYRGEAIVNAMGLIRLLVSVVVFAIAIVVLLDNLGVNVTGLVAGLGVGGIAIGLAAQGIFADLFAALAIIFDRPFSKGDQVSYGDSSGTIESIGLKSTRIRAYTGELRIIANKNLLDKEILNVSGRDHIRLPFTIGVAYETPPETLARLPAILTELVEAEGAKAARAGFESFGASSLDFALLVDVPGRDWSVAHPIRDRLLVAIIKRFAAEGIAIPYPTQTAFTAAPDGTMIMPYPEVQPVKRVDLKDDERPAKPAG</sequence>
<dbReference type="Gene3D" id="3.30.70.100">
    <property type="match status" value="1"/>
</dbReference>
<evidence type="ECO:0000256" key="7">
    <source>
        <dbReference type="RuleBase" id="RU369025"/>
    </source>
</evidence>
<dbReference type="AlphaFoldDB" id="A0A397NR40"/>
<evidence type="ECO:0000256" key="5">
    <source>
        <dbReference type="ARBA" id="ARBA00022989"/>
    </source>
</evidence>
<dbReference type="InterPro" id="IPR011014">
    <property type="entry name" value="MscS_channel_TM-2"/>
</dbReference>
<evidence type="ECO:0000313" key="12">
    <source>
        <dbReference type="Proteomes" id="UP000266568"/>
    </source>
</evidence>
<dbReference type="InterPro" id="IPR006685">
    <property type="entry name" value="MscS_channel_2nd"/>
</dbReference>
<feature type="transmembrane region" description="Helical" evidence="7">
    <location>
        <begin position="108"/>
        <end position="126"/>
    </location>
</feature>
<dbReference type="InterPro" id="IPR010920">
    <property type="entry name" value="LSM_dom_sf"/>
</dbReference>
<dbReference type="SUPFAM" id="SSF82689">
    <property type="entry name" value="Mechanosensitive channel protein MscS (YggB), C-terminal domain"/>
    <property type="match status" value="1"/>
</dbReference>
<evidence type="ECO:0000259" key="9">
    <source>
        <dbReference type="Pfam" id="PF21082"/>
    </source>
</evidence>
<dbReference type="EMBL" id="QXDC01000004">
    <property type="protein sequence ID" value="RIA37647.1"/>
    <property type="molecule type" value="Genomic_DNA"/>
</dbReference>
<dbReference type="Pfam" id="PF21088">
    <property type="entry name" value="MS_channel_1st"/>
    <property type="match status" value="1"/>
</dbReference>
<dbReference type="SUPFAM" id="SSF82861">
    <property type="entry name" value="Mechanosensitive channel protein MscS (YggB), transmembrane region"/>
    <property type="match status" value="1"/>
</dbReference>
<feature type="transmembrane region" description="Helical" evidence="7">
    <location>
        <begin position="35"/>
        <end position="55"/>
    </location>
</feature>
<evidence type="ECO:0000259" key="10">
    <source>
        <dbReference type="Pfam" id="PF21088"/>
    </source>
</evidence>
<protein>
    <recommendedName>
        <fullName evidence="7">Small-conductance mechanosensitive channel</fullName>
    </recommendedName>
</protein>
<keyword evidence="7" id="KW-0406">Ion transport</keyword>
<feature type="transmembrane region" description="Helical" evidence="7">
    <location>
        <begin position="75"/>
        <end position="96"/>
    </location>
</feature>
<comment type="subcellular location">
    <subcellularLocation>
        <location evidence="7">Cell inner membrane</location>
        <topology evidence="7">Multi-pass membrane protein</topology>
    </subcellularLocation>
    <subcellularLocation>
        <location evidence="1">Cell membrane</location>
        <topology evidence="1">Multi-pass membrane protein</topology>
    </subcellularLocation>
</comment>
<keyword evidence="3" id="KW-1003">Cell membrane</keyword>
<dbReference type="Gene3D" id="2.30.30.60">
    <property type="match status" value="1"/>
</dbReference>
<dbReference type="InterPro" id="IPR049278">
    <property type="entry name" value="MS_channel_C"/>
</dbReference>
<dbReference type="GO" id="GO:0008381">
    <property type="term" value="F:mechanosensitive monoatomic ion channel activity"/>
    <property type="evidence" value="ECO:0007669"/>
    <property type="project" value="InterPro"/>
</dbReference>
<evidence type="ECO:0000256" key="6">
    <source>
        <dbReference type="ARBA" id="ARBA00023136"/>
    </source>
</evidence>
<keyword evidence="6 7" id="KW-0472">Membrane</keyword>
<dbReference type="Pfam" id="PF00924">
    <property type="entry name" value="MS_channel_2nd"/>
    <property type="match status" value="1"/>
</dbReference>
<reference evidence="11 12" key="1">
    <citation type="submission" date="2018-08" db="EMBL/GenBank/DDBJ databases">
        <title>Genomic Encyclopedia of Type Strains, Phase IV (KMG-IV): sequencing the most valuable type-strain genomes for metagenomic binning, comparative biology and taxonomic classification.</title>
        <authorList>
            <person name="Goeker M."/>
        </authorList>
    </citation>
    <scope>NUCLEOTIDE SEQUENCE [LARGE SCALE GENOMIC DNA]</scope>
    <source>
        <strain evidence="11 12">DSM 25527</strain>
    </source>
</reference>
<dbReference type="RefSeq" id="WP_170151048.1">
    <property type="nucleotide sequence ID" value="NZ_QXDC01000004.1"/>
</dbReference>
<keyword evidence="7" id="KW-0997">Cell inner membrane</keyword>
<comment type="caution">
    <text evidence="11">The sequence shown here is derived from an EMBL/GenBank/DDBJ whole genome shotgun (WGS) entry which is preliminary data.</text>
</comment>
<organism evidence="11 12">
    <name type="scientific">Hephaestia caeni</name>
    <dbReference type="NCBI Taxonomy" id="645617"/>
    <lineage>
        <taxon>Bacteria</taxon>
        <taxon>Pseudomonadati</taxon>
        <taxon>Pseudomonadota</taxon>
        <taxon>Alphaproteobacteria</taxon>
        <taxon>Sphingomonadales</taxon>
        <taxon>Sphingomonadaceae</taxon>
        <taxon>Hephaestia</taxon>
    </lineage>
</organism>
<feature type="transmembrane region" description="Helical" evidence="7">
    <location>
        <begin position="184"/>
        <end position="212"/>
    </location>
</feature>
<keyword evidence="12" id="KW-1185">Reference proteome</keyword>
<comment type="similarity">
    <text evidence="2 7">Belongs to the MscS (TC 1.A.23) family.</text>
</comment>
<dbReference type="Gene3D" id="1.10.287.1260">
    <property type="match status" value="1"/>
</dbReference>
<dbReference type="InterPro" id="IPR045275">
    <property type="entry name" value="MscS_archaea/bacteria_type"/>
</dbReference>
<evidence type="ECO:0000259" key="8">
    <source>
        <dbReference type="Pfam" id="PF00924"/>
    </source>
</evidence>
<comment type="caution">
    <text evidence="7">Lacks conserved residue(s) required for the propagation of feature annotation.</text>
</comment>
<feature type="domain" description="Mechanosensitive ion channel MscS C-terminal" evidence="9">
    <location>
        <begin position="274"/>
        <end position="356"/>
    </location>
</feature>
<proteinExistence type="inferred from homology"/>
<accession>A0A397NR40</accession>
<keyword evidence="7" id="KW-0407">Ion channel</keyword>
<dbReference type="InterPro" id="IPR011066">
    <property type="entry name" value="MscS_channel_C_sf"/>
</dbReference>
<name>A0A397NR40_9SPHN</name>
<evidence type="ECO:0000256" key="1">
    <source>
        <dbReference type="ARBA" id="ARBA00004651"/>
    </source>
</evidence>
<keyword evidence="5 7" id="KW-1133">Transmembrane helix</keyword>
<comment type="subunit">
    <text evidence="7">Homoheptamer.</text>
</comment>
<gene>
    <name evidence="11" type="ORF">DFR49_3534</name>
</gene>
<evidence type="ECO:0000256" key="2">
    <source>
        <dbReference type="ARBA" id="ARBA00008017"/>
    </source>
</evidence>
<dbReference type="InterPro" id="IPR023408">
    <property type="entry name" value="MscS_beta-dom_sf"/>
</dbReference>
<comment type="function">
    <text evidence="7">Mechanosensitive channel that participates in the regulation of osmotic pressure changes within the cell, opening in response to stretch forces in the membrane lipid bilayer, without the need for other proteins. Contributes to normal resistance to hypoosmotic shock. Forms an ion channel of 1.0 nanosiemens conductance with a slight preference for anions.</text>
</comment>
<feature type="domain" description="Mechanosensitive ion channel transmembrane helices 2/3" evidence="10">
    <location>
        <begin position="158"/>
        <end position="198"/>
    </location>
</feature>
<dbReference type="SUPFAM" id="SSF50182">
    <property type="entry name" value="Sm-like ribonucleoproteins"/>
    <property type="match status" value="1"/>
</dbReference>
<dbReference type="GO" id="GO:0005886">
    <property type="term" value="C:plasma membrane"/>
    <property type="evidence" value="ECO:0007669"/>
    <property type="project" value="UniProtKB-SubCell"/>
</dbReference>